<dbReference type="InterPro" id="IPR036318">
    <property type="entry name" value="FAD-bd_PCMH-like_sf"/>
</dbReference>
<comment type="similarity">
    <text evidence="1">Belongs to the oxygen-dependent FAD-linked oxidoreductase family.</text>
</comment>
<gene>
    <name evidence="5" type="ORF">B9Z65_6248</name>
</gene>
<dbReference type="Proteomes" id="UP000243723">
    <property type="component" value="Unassembled WGS sequence"/>
</dbReference>
<name>A0A2P8A835_9PEZI</name>
<evidence type="ECO:0000256" key="1">
    <source>
        <dbReference type="ARBA" id="ARBA00005466"/>
    </source>
</evidence>
<dbReference type="AlphaFoldDB" id="A0A2P8A835"/>
<dbReference type="GO" id="GO:0071949">
    <property type="term" value="F:FAD binding"/>
    <property type="evidence" value="ECO:0007669"/>
    <property type="project" value="InterPro"/>
</dbReference>
<dbReference type="SUPFAM" id="SSF56176">
    <property type="entry name" value="FAD-binding/transporter-associated domain-like"/>
    <property type="match status" value="1"/>
</dbReference>
<evidence type="ECO:0000256" key="2">
    <source>
        <dbReference type="ARBA" id="ARBA00023002"/>
    </source>
</evidence>
<dbReference type="PANTHER" id="PTHR13878">
    <property type="entry name" value="GULONOLACTONE OXIDASE"/>
    <property type="match status" value="1"/>
</dbReference>
<keyword evidence="3" id="KW-0732">Signal</keyword>
<evidence type="ECO:0000256" key="3">
    <source>
        <dbReference type="SAM" id="SignalP"/>
    </source>
</evidence>
<dbReference type="InterPro" id="IPR050432">
    <property type="entry name" value="FAD-linked_Oxidoreductases_BP"/>
</dbReference>
<dbReference type="EMBL" id="NHZQ01000060">
    <property type="protein sequence ID" value="PSK56624.1"/>
    <property type="molecule type" value="Genomic_DNA"/>
</dbReference>
<dbReference type="Pfam" id="PF01565">
    <property type="entry name" value="FAD_binding_4"/>
    <property type="match status" value="1"/>
</dbReference>
<dbReference type="Gene3D" id="3.30.465.10">
    <property type="match status" value="1"/>
</dbReference>
<reference evidence="5 6" key="1">
    <citation type="submission" date="2017-05" db="EMBL/GenBank/DDBJ databases">
        <title>Draft genome sequence of Elsinoe australis.</title>
        <authorList>
            <person name="Cheng Q."/>
        </authorList>
    </citation>
    <scope>NUCLEOTIDE SEQUENCE [LARGE SCALE GENOMIC DNA]</scope>
    <source>
        <strain evidence="5 6">NL1</strain>
    </source>
</reference>
<dbReference type="InterPro" id="IPR006094">
    <property type="entry name" value="Oxid_FAD_bind_N"/>
</dbReference>
<dbReference type="GO" id="GO:0016491">
    <property type="term" value="F:oxidoreductase activity"/>
    <property type="evidence" value="ECO:0007669"/>
    <property type="project" value="UniProtKB-KW"/>
</dbReference>
<proteinExistence type="inferred from homology"/>
<comment type="caution">
    <text evidence="5">The sequence shown here is derived from an EMBL/GenBank/DDBJ whole genome shotgun (WGS) entry which is preliminary data.</text>
</comment>
<organism evidence="5 6">
    <name type="scientific">Elsinoe australis</name>
    <dbReference type="NCBI Taxonomy" id="40998"/>
    <lineage>
        <taxon>Eukaryota</taxon>
        <taxon>Fungi</taxon>
        <taxon>Dikarya</taxon>
        <taxon>Ascomycota</taxon>
        <taxon>Pezizomycotina</taxon>
        <taxon>Dothideomycetes</taxon>
        <taxon>Dothideomycetidae</taxon>
        <taxon>Myriangiales</taxon>
        <taxon>Elsinoaceae</taxon>
        <taxon>Elsinoe</taxon>
    </lineage>
</organism>
<dbReference type="PROSITE" id="PS51387">
    <property type="entry name" value="FAD_PCMH"/>
    <property type="match status" value="1"/>
</dbReference>
<dbReference type="PANTHER" id="PTHR13878:SF91">
    <property type="entry name" value="FAD BINDING DOMAIN PROTEIN (AFU_ORTHOLOGUE AFUA_6G12070)-RELATED"/>
    <property type="match status" value="1"/>
</dbReference>
<evidence type="ECO:0000259" key="4">
    <source>
        <dbReference type="PROSITE" id="PS51387"/>
    </source>
</evidence>
<accession>A0A2P8A835</accession>
<sequence length="580" mass="61107">MRSVLLSLLPLTAPALAAKLAKTYPGDAAYPTQADWDALNSTIGGNLVAAVLPARACYPPISDPVACKAAAAFSNDDILVPQDPVLVQAPWWSGNKCVANISATGSCELGNYPDYVVAAKNAQHVSDGVKFAKKFNLRLSVKNTGHDFLGRNLGLGSLSIWTYGLQGIEVLDNWFPTGAPKGYGTTGAKVVRYGTAIQFGQLYDAAKKGNVTVVGGADSTVGAGGGWQQGGGHGRLSNNFGLGVDQVLEYEIVLPDGKIVIANKNAYSDLFNALLGGGGGTWGITTKITIKAYPRFSVVGCANIAIAANPNATTGGFAEAMGFFLAQSGKFVDFGLTGYPNLFPNGFSGPFTAAGKTNDEVLALLKPVQDGVAVRGGIMTVTPMTISDPADLAAPNTDGNVGTNQTQPGNVIFGSRLLSRKSVEDEVAMTKVLKTLFSQGFYALPYPILGGQVAKNALSGATFGLNPAWRSAIMHFIYVDIGASRFSLDTVAVKAAHQRIVDVITPVVDPLSVNSGAYLNEANYLEPNPKKTFWGGELRYKALLAIKKKYDPTNVFWCNPCIGYEAFYQGDDGKLYITGP</sequence>
<keyword evidence="6" id="KW-1185">Reference proteome</keyword>
<protein>
    <recommendedName>
        <fullName evidence="4">FAD-binding PCMH-type domain-containing protein</fullName>
    </recommendedName>
</protein>
<dbReference type="OrthoDB" id="415825at2759"/>
<dbReference type="Pfam" id="PF08031">
    <property type="entry name" value="BBE"/>
    <property type="match status" value="1"/>
</dbReference>
<keyword evidence="2" id="KW-0560">Oxidoreductase</keyword>
<dbReference type="InterPro" id="IPR016169">
    <property type="entry name" value="FAD-bd_PCMH_sub2"/>
</dbReference>
<dbReference type="InterPro" id="IPR016166">
    <property type="entry name" value="FAD-bd_PCMH"/>
</dbReference>
<feature type="chain" id="PRO_5015134304" description="FAD-binding PCMH-type domain-containing protein" evidence="3">
    <location>
        <begin position="18"/>
        <end position="580"/>
    </location>
</feature>
<evidence type="ECO:0000313" key="5">
    <source>
        <dbReference type="EMBL" id="PSK56624.1"/>
    </source>
</evidence>
<dbReference type="Gene3D" id="3.40.462.20">
    <property type="match status" value="1"/>
</dbReference>
<feature type="domain" description="FAD-binding PCMH-type" evidence="4">
    <location>
        <begin position="109"/>
        <end position="295"/>
    </location>
</feature>
<dbReference type="InterPro" id="IPR012951">
    <property type="entry name" value="BBE"/>
</dbReference>
<feature type="signal peptide" evidence="3">
    <location>
        <begin position="1"/>
        <end position="17"/>
    </location>
</feature>
<evidence type="ECO:0000313" key="6">
    <source>
        <dbReference type="Proteomes" id="UP000243723"/>
    </source>
</evidence>
<dbReference type="STRING" id="40998.A0A2P8A835"/>